<protein>
    <submittedName>
        <fullName evidence="1">Uncharacterized conserved protein, DUF1015 family</fullName>
    </submittedName>
</protein>
<dbReference type="Pfam" id="PF06245">
    <property type="entry name" value="DUF1015"/>
    <property type="match status" value="1"/>
</dbReference>
<dbReference type="Proteomes" id="UP000199337">
    <property type="component" value="Unassembled WGS sequence"/>
</dbReference>
<dbReference type="STRING" id="341036.SAMN05660649_00232"/>
<dbReference type="RefSeq" id="WP_092467868.1">
    <property type="nucleotide sequence ID" value="NZ_FOOX01000001.1"/>
</dbReference>
<sequence length="436" mass="48844">MAEIAPLHGLRYDEKKAGDIKDLVTPPYDVIDPTAQEQYYERNPYNIIRLEYGLKYPNDNEANNRYTRAAGFFSQWQKNGVLQAEGKPAIYLYRQKFSVDGKTLTRSGIICRVKLEPYEKGVVLPHEETMPKHKADRYALMTACGANFSPVFGIYSDRQRSIDLMLDDFTQNTPPGTGFTDEWGHSHSLWVIDTPDLLQKIQKQMKPLQIFIADGHHRYETALKFARDNPTIAGADHLMMTLVNLYDPGLVILPTHRLITKSNLAQNQLIAALQEDFLVEGIQTSNAASIAGLLSDMAKLNEDEGIKDGQVFGLYLGNGLLYSLKLRDSSIIDSKMPADRSKAWRSLDVSVLQKLIFENILGIGMEELAGGEIVQYTRDAGEAMSKVDDGSHGMAFLMNPTLIPEVTEVAANGEKMPQKSTFFYPKLITGLVINKF</sequence>
<reference evidence="2" key="1">
    <citation type="submission" date="2016-10" db="EMBL/GenBank/DDBJ databases">
        <authorList>
            <person name="Varghese N."/>
            <person name="Submissions S."/>
        </authorList>
    </citation>
    <scope>NUCLEOTIDE SEQUENCE [LARGE SCALE GENOMIC DNA]</scope>
    <source>
        <strain evidence="2">DSM 17038</strain>
    </source>
</reference>
<dbReference type="InterPro" id="IPR008323">
    <property type="entry name" value="UCP033563"/>
</dbReference>
<keyword evidence="2" id="KW-1185">Reference proteome</keyword>
<name>A0A1I2N0H9_9FIRM</name>
<gene>
    <name evidence="1" type="ORF">SAMN05660649_00232</name>
</gene>
<dbReference type="PIRSF" id="PIRSF033563">
    <property type="entry name" value="UCP033563"/>
    <property type="match status" value="1"/>
</dbReference>
<accession>A0A1I2N0H9</accession>
<evidence type="ECO:0000313" key="2">
    <source>
        <dbReference type="Proteomes" id="UP000199337"/>
    </source>
</evidence>
<dbReference type="PANTHER" id="PTHR36454">
    <property type="entry name" value="LMO2823 PROTEIN"/>
    <property type="match status" value="1"/>
</dbReference>
<dbReference type="AlphaFoldDB" id="A0A1I2N0H9"/>
<organism evidence="1 2">
    <name type="scientific">Desulfotruncus arcticus DSM 17038</name>
    <dbReference type="NCBI Taxonomy" id="1121424"/>
    <lineage>
        <taxon>Bacteria</taxon>
        <taxon>Bacillati</taxon>
        <taxon>Bacillota</taxon>
        <taxon>Clostridia</taxon>
        <taxon>Eubacteriales</taxon>
        <taxon>Desulfallaceae</taxon>
        <taxon>Desulfotruncus</taxon>
    </lineage>
</organism>
<dbReference type="OrthoDB" id="9781616at2"/>
<dbReference type="EMBL" id="FOOX01000001">
    <property type="protein sequence ID" value="SFF96389.1"/>
    <property type="molecule type" value="Genomic_DNA"/>
</dbReference>
<evidence type="ECO:0000313" key="1">
    <source>
        <dbReference type="EMBL" id="SFF96389.1"/>
    </source>
</evidence>
<dbReference type="PANTHER" id="PTHR36454:SF1">
    <property type="entry name" value="DUF1015 DOMAIN-CONTAINING PROTEIN"/>
    <property type="match status" value="1"/>
</dbReference>
<proteinExistence type="predicted"/>